<dbReference type="PANTHER" id="PTHR13800:SF36">
    <property type="entry name" value="ION_TRANS DOMAIN-CONTAINING PROTEIN-RELATED"/>
    <property type="match status" value="1"/>
</dbReference>
<dbReference type="GO" id="GO:0005886">
    <property type="term" value="C:plasma membrane"/>
    <property type="evidence" value="ECO:0007669"/>
    <property type="project" value="TreeGrafter"/>
</dbReference>
<dbReference type="EnsemblMetazoa" id="CJA21788.1">
    <property type="protein sequence ID" value="CJA21788.1"/>
    <property type="gene ID" value="WBGene00177360"/>
</dbReference>
<dbReference type="GO" id="GO:0005261">
    <property type="term" value="F:monoatomic cation channel activity"/>
    <property type="evidence" value="ECO:0007669"/>
    <property type="project" value="TreeGrafter"/>
</dbReference>
<feature type="transmembrane region" description="Helical" evidence="1">
    <location>
        <begin position="58"/>
        <end position="79"/>
    </location>
</feature>
<dbReference type="Proteomes" id="UP000005237">
    <property type="component" value="Unassembled WGS sequence"/>
</dbReference>
<keyword evidence="1" id="KW-1133">Transmembrane helix</keyword>
<accession>A0A8R1E529</accession>
<dbReference type="GO" id="GO:0030001">
    <property type="term" value="P:metal ion transport"/>
    <property type="evidence" value="ECO:0007669"/>
    <property type="project" value="TreeGrafter"/>
</dbReference>
<proteinExistence type="predicted"/>
<evidence type="ECO:0000256" key="1">
    <source>
        <dbReference type="SAM" id="Phobius"/>
    </source>
</evidence>
<evidence type="ECO:0000313" key="2">
    <source>
        <dbReference type="EnsemblMetazoa" id="CJA21788.1"/>
    </source>
</evidence>
<name>A0A8R1E529_CAEJA</name>
<protein>
    <recommendedName>
        <fullName evidence="4">Ion transport domain-containing protein</fullName>
    </recommendedName>
</protein>
<dbReference type="PANTHER" id="PTHR13800">
    <property type="entry name" value="TRANSIENT RECEPTOR POTENTIAL CATION CHANNEL, SUBFAMILY M, MEMBER 6"/>
    <property type="match status" value="1"/>
</dbReference>
<organism evidence="2 3">
    <name type="scientific">Caenorhabditis japonica</name>
    <dbReference type="NCBI Taxonomy" id="281687"/>
    <lineage>
        <taxon>Eukaryota</taxon>
        <taxon>Metazoa</taxon>
        <taxon>Ecdysozoa</taxon>
        <taxon>Nematoda</taxon>
        <taxon>Chromadorea</taxon>
        <taxon>Rhabditida</taxon>
        <taxon>Rhabditina</taxon>
        <taxon>Rhabditomorpha</taxon>
        <taxon>Rhabditoidea</taxon>
        <taxon>Rhabditidae</taxon>
        <taxon>Peloderinae</taxon>
        <taxon>Caenorhabditis</taxon>
    </lineage>
</organism>
<keyword evidence="1" id="KW-0812">Transmembrane</keyword>
<dbReference type="InterPro" id="IPR050927">
    <property type="entry name" value="TRPM"/>
</dbReference>
<reference evidence="2" key="2">
    <citation type="submission" date="2022-06" db="UniProtKB">
        <authorList>
            <consortium name="EnsemblMetazoa"/>
        </authorList>
    </citation>
    <scope>IDENTIFICATION</scope>
    <source>
        <strain evidence="2">DF5081</strain>
    </source>
</reference>
<evidence type="ECO:0000313" key="3">
    <source>
        <dbReference type="Proteomes" id="UP000005237"/>
    </source>
</evidence>
<sequence length="249" mass="28890">MLYTIVSEGKFEIFGEVQDKDREGTLRNCEEFNRTILDFFDMHYAEASCLFRSSIMPFLVFAYMFVAGILLINLLTAQLTKEYEKESENSQYYKGYLEYEQLSKIESKLFLPPPLSLVYIFIRLLSYCSNWMLVNVVERMEGYPWGSVRDSTCDDSVEELIKQYLSRGPETVFRELKDVISKYGREGVNAQKLEQLQNNLNAILDAAVLEDARATLARSRACTRADYDDPSVEWGAFARLRPLFKSWTP</sequence>
<reference evidence="3" key="1">
    <citation type="submission" date="2010-08" db="EMBL/GenBank/DDBJ databases">
        <authorList>
            <consortium name="Caenorhabditis japonica Sequencing Consortium"/>
            <person name="Wilson R.K."/>
        </authorList>
    </citation>
    <scope>NUCLEOTIDE SEQUENCE [LARGE SCALE GENOMIC DNA]</scope>
    <source>
        <strain evidence="3">DF5081</strain>
    </source>
</reference>
<keyword evidence="1" id="KW-0472">Membrane</keyword>
<evidence type="ECO:0008006" key="4">
    <source>
        <dbReference type="Google" id="ProtNLM"/>
    </source>
</evidence>
<keyword evidence="3" id="KW-1185">Reference proteome</keyword>
<dbReference type="AlphaFoldDB" id="A0A8R1E529"/>